<keyword evidence="2" id="KW-1185">Reference proteome</keyword>
<evidence type="ECO:0000313" key="2">
    <source>
        <dbReference type="Proteomes" id="UP001140453"/>
    </source>
</evidence>
<proteinExistence type="predicted"/>
<comment type="caution">
    <text evidence="1">The sequence shown here is derived from an EMBL/GenBank/DDBJ whole genome shotgun (WGS) entry which is preliminary data.</text>
</comment>
<sequence length="596" mass="68424">MNEATSYSSGTALDALIESEDLVHCVARLIPSRADLRSLCLVSRRWNQTFSQFLYAHILFHDRNARVLRDPALLRTFLANPRVGCAKALSFKLIEGSWAISNHRELDRLTDAQEYGGFGDIQSCAGVYNDSIEKVVSKTPNLVKFEWENWPISQSLLKALEDSCSGLRDVRIVYHNLAKFSSTESLSRNGTSTFDGVKPELIAPPPPAFQNMRKVYLYEITGNLDVWICKIAEILGKSRFLEELGLSLSAECERQYAREDWTQNSMSFFLRLVDRYREHGYDPLRLRVLKLGYGVLLNATHEPRQDGTVEPAEYLSDLTNLTCLEELYFDNDLDIGCSMSLRQTTGHIAWSTVNSPYLPNLRRFTFTSLSERSRDWLSDHPDPNWINQLAIGFGTESLAFSYVEAEGIVKLVEPHFLPGRLERLSDRMSFLRHDPQSPNLPLKCSKILILKPCQSLDFGALSKCPWITTLVLCLEKRATPQVLRRTLEGDKGKFPVTEHLWIRIGMDYPLLRRAVDEQRHLHNFWREIWAELAQVVAESSSCPTKYLKIGHMAWRIVKQNTRSRPSVLEAVDRWDDETEGPSIFRYDDPVRRDRPY</sequence>
<dbReference type="OrthoDB" id="4758907at2759"/>
<name>A0A9W8Z6S1_9PEZI</name>
<reference evidence="1" key="1">
    <citation type="submission" date="2022-10" db="EMBL/GenBank/DDBJ databases">
        <title>Tapping the CABI collections for fungal endophytes: first genome assemblies for Collariella, Neodidymelliopsis, Ascochyta clinopodiicola, Didymella pomorum, Didymosphaeria variabile, Neocosmospora piperis and Neocucurbitaria cava.</title>
        <authorList>
            <person name="Hill R."/>
        </authorList>
    </citation>
    <scope>NUCLEOTIDE SEQUENCE</scope>
    <source>
        <strain evidence="1">IMI 355082</strain>
    </source>
</reference>
<dbReference type="Proteomes" id="UP001140453">
    <property type="component" value="Unassembled WGS sequence"/>
</dbReference>
<dbReference type="AlphaFoldDB" id="A0A9W8Z6S1"/>
<protein>
    <recommendedName>
        <fullName evidence="3">F-box domain-containing protein</fullName>
    </recommendedName>
</protein>
<gene>
    <name evidence="1" type="ORF">N0V93_002081</name>
</gene>
<organism evidence="1 2">
    <name type="scientific">Gnomoniopsis smithogilvyi</name>
    <dbReference type="NCBI Taxonomy" id="1191159"/>
    <lineage>
        <taxon>Eukaryota</taxon>
        <taxon>Fungi</taxon>
        <taxon>Dikarya</taxon>
        <taxon>Ascomycota</taxon>
        <taxon>Pezizomycotina</taxon>
        <taxon>Sordariomycetes</taxon>
        <taxon>Sordariomycetidae</taxon>
        <taxon>Diaporthales</taxon>
        <taxon>Gnomoniaceae</taxon>
        <taxon>Gnomoniopsis</taxon>
    </lineage>
</organism>
<dbReference type="EMBL" id="JAPEVB010000001">
    <property type="protein sequence ID" value="KAJ4397844.1"/>
    <property type="molecule type" value="Genomic_DNA"/>
</dbReference>
<accession>A0A9W8Z6S1</accession>
<evidence type="ECO:0008006" key="3">
    <source>
        <dbReference type="Google" id="ProtNLM"/>
    </source>
</evidence>
<evidence type="ECO:0000313" key="1">
    <source>
        <dbReference type="EMBL" id="KAJ4397844.1"/>
    </source>
</evidence>